<dbReference type="Proteomes" id="UP000054985">
    <property type="component" value="Unassembled WGS sequence"/>
</dbReference>
<dbReference type="AlphaFoldDB" id="A0A378JZD1"/>
<dbReference type="PANTHER" id="PTHR30383">
    <property type="entry name" value="THIOESTERASE 1/PROTEASE 1/LYSOPHOSPHOLIPASE L1"/>
    <property type="match status" value="1"/>
</dbReference>
<dbReference type="OrthoDB" id="9786188at2"/>
<evidence type="ECO:0000313" key="3">
    <source>
        <dbReference type="EMBL" id="STX63766.1"/>
    </source>
</evidence>
<sequence>MKRMVFLLLCLLPFFLVLFFPKKTSPVILIVGDSLSYAYGIRAQDSWVNLLKERLKNENYHYELVNYSIPGDVTENGLHRLQWALNEFNPKITIIEMGANDGLQHVPIQMIKSNLLKMIVLAKQKNSKVLLLGMRLPVDYPSSYRAAFSNLYPALANQQNIALVPVLLKYVDTNKNLMQDDKLHPTEQGQFIILETVWRQLKKLL</sequence>
<dbReference type="Pfam" id="PF13472">
    <property type="entry name" value="Lipase_GDSL_2"/>
    <property type="match status" value="1"/>
</dbReference>
<gene>
    <name evidence="3" type="primary">tesA</name>
    <name evidence="2" type="ORF">Lmor_0217</name>
    <name evidence="3" type="ORF">NCTC12239_02714</name>
</gene>
<dbReference type="InterPro" id="IPR036514">
    <property type="entry name" value="SGNH_hydro_sf"/>
</dbReference>
<feature type="domain" description="SGNH hydrolase-type esterase" evidence="1">
    <location>
        <begin position="31"/>
        <end position="190"/>
    </location>
</feature>
<name>A0A378JZD1_9GAMM</name>
<evidence type="ECO:0000313" key="2">
    <source>
        <dbReference type="EMBL" id="KTD38814.1"/>
    </source>
</evidence>
<reference evidence="2 4" key="1">
    <citation type="submission" date="2015-11" db="EMBL/GenBank/DDBJ databases">
        <title>Genomic analysis of 38 Legionella species identifies large and diverse effector repertoires.</title>
        <authorList>
            <person name="Burstein D."/>
            <person name="Amaro F."/>
            <person name="Zusman T."/>
            <person name="Lifshitz Z."/>
            <person name="Cohen O."/>
            <person name="Gilbert J.A."/>
            <person name="Pupko T."/>
            <person name="Shuman H.A."/>
            <person name="Segal G."/>
        </authorList>
    </citation>
    <scope>NUCLEOTIDE SEQUENCE [LARGE SCALE GENOMIC DNA]</scope>
    <source>
        <strain evidence="2 4">ATCC 43877</strain>
    </source>
</reference>
<dbReference type="PANTHER" id="PTHR30383:SF24">
    <property type="entry name" value="THIOESTERASE 1_PROTEASE 1_LYSOPHOSPHOLIPASE L1"/>
    <property type="match status" value="1"/>
</dbReference>
<dbReference type="InterPro" id="IPR051532">
    <property type="entry name" value="Ester_Hydrolysis_Enzymes"/>
</dbReference>
<dbReference type="STRING" id="39962.Lmor_0217"/>
<evidence type="ECO:0000259" key="1">
    <source>
        <dbReference type="Pfam" id="PF13472"/>
    </source>
</evidence>
<dbReference type="SUPFAM" id="SSF52266">
    <property type="entry name" value="SGNH hydrolase"/>
    <property type="match status" value="1"/>
</dbReference>
<accession>A0A378JZD1</accession>
<dbReference type="EMBL" id="LNYN01000006">
    <property type="protein sequence ID" value="KTD38814.1"/>
    <property type="molecule type" value="Genomic_DNA"/>
</dbReference>
<dbReference type="InterPro" id="IPR013830">
    <property type="entry name" value="SGNH_hydro"/>
</dbReference>
<dbReference type="Proteomes" id="UP000254040">
    <property type="component" value="Unassembled WGS sequence"/>
</dbReference>
<reference evidence="3 5" key="2">
    <citation type="submission" date="2018-06" db="EMBL/GenBank/DDBJ databases">
        <authorList>
            <consortium name="Pathogen Informatics"/>
            <person name="Doyle S."/>
        </authorList>
    </citation>
    <scope>NUCLEOTIDE SEQUENCE [LARGE SCALE GENOMIC DNA]</scope>
    <source>
        <strain evidence="3 5">NCTC12239</strain>
    </source>
</reference>
<dbReference type="GO" id="GO:0106435">
    <property type="term" value="F:carboxylesterase activity"/>
    <property type="evidence" value="ECO:0007669"/>
    <property type="project" value="UniProtKB-EC"/>
</dbReference>
<dbReference type="EC" id="3.1.1.1" evidence="3"/>
<proteinExistence type="predicted"/>
<evidence type="ECO:0000313" key="4">
    <source>
        <dbReference type="Proteomes" id="UP000054985"/>
    </source>
</evidence>
<dbReference type="GO" id="GO:0004622">
    <property type="term" value="F:phosphatidylcholine lysophospholipase activity"/>
    <property type="evidence" value="ECO:0007669"/>
    <property type="project" value="TreeGrafter"/>
</dbReference>
<keyword evidence="3" id="KW-0378">Hydrolase</keyword>
<dbReference type="CDD" id="cd01822">
    <property type="entry name" value="Lysophospholipase_L1_like"/>
    <property type="match status" value="1"/>
</dbReference>
<keyword evidence="4" id="KW-1185">Reference proteome</keyword>
<organism evidence="3 5">
    <name type="scientific">Legionella moravica</name>
    <dbReference type="NCBI Taxonomy" id="39962"/>
    <lineage>
        <taxon>Bacteria</taxon>
        <taxon>Pseudomonadati</taxon>
        <taxon>Pseudomonadota</taxon>
        <taxon>Gammaproteobacteria</taxon>
        <taxon>Legionellales</taxon>
        <taxon>Legionellaceae</taxon>
        <taxon>Legionella</taxon>
    </lineage>
</organism>
<dbReference type="RefSeq" id="WP_051190598.1">
    <property type="nucleotide sequence ID" value="NZ_CAAAJG010000006.1"/>
</dbReference>
<evidence type="ECO:0000313" key="5">
    <source>
        <dbReference type="Proteomes" id="UP000254040"/>
    </source>
</evidence>
<dbReference type="Gene3D" id="3.40.50.1110">
    <property type="entry name" value="SGNH hydrolase"/>
    <property type="match status" value="1"/>
</dbReference>
<protein>
    <submittedName>
        <fullName evidence="3">Esterase TesA</fullName>
        <ecNumber evidence="3">3.1.1.1</ecNumber>
    </submittedName>
</protein>
<dbReference type="EMBL" id="UGOG01000001">
    <property type="protein sequence ID" value="STX63766.1"/>
    <property type="molecule type" value="Genomic_DNA"/>
</dbReference>